<feature type="compositionally biased region" description="Polar residues" evidence="1">
    <location>
        <begin position="153"/>
        <end position="167"/>
    </location>
</feature>
<gene>
    <name evidence="3" type="primary">LOC111133064</name>
</gene>
<sequence>MLINAIKRIFKHSSLVLFVQFTTQASQIKAQTYSNGLIYIKDKECKKELILTFSLRIGSIGSEDLILRAEMKSVFALVLLSIFSRALASSISLQLCHSHCNIGEVDCILQCPHLYCEQECTRAEQQCIQLCDGAYTTVQTVTTTTSKPHGHTESSTAAPTTKETLAPSTSAMQSTTIEVKPTPKPHHPPTTTVHPMEILETTTDPSGVVIIG</sequence>
<dbReference type="KEGG" id="cvn:111133064"/>
<protein>
    <submittedName>
        <fullName evidence="3">Uncharacterized protein LOC111133064</fullName>
    </submittedName>
</protein>
<dbReference type="AlphaFoldDB" id="A0A8B8EAZ1"/>
<evidence type="ECO:0000313" key="3">
    <source>
        <dbReference type="RefSeq" id="XP_022336844.1"/>
    </source>
</evidence>
<feature type="region of interest" description="Disordered" evidence="1">
    <location>
        <begin position="143"/>
        <end position="167"/>
    </location>
</feature>
<dbReference type="Proteomes" id="UP000694844">
    <property type="component" value="Chromosome 5"/>
</dbReference>
<proteinExistence type="predicted"/>
<reference evidence="3" key="1">
    <citation type="submission" date="2025-08" db="UniProtKB">
        <authorList>
            <consortium name="RefSeq"/>
        </authorList>
    </citation>
    <scope>IDENTIFICATION</scope>
    <source>
        <tissue evidence="3">Whole sample</tissue>
    </source>
</reference>
<name>A0A8B8EAZ1_CRAVI</name>
<dbReference type="RefSeq" id="XP_022336844.1">
    <property type="nucleotide sequence ID" value="XM_022481136.1"/>
</dbReference>
<accession>A0A8B8EAZ1</accession>
<dbReference type="GeneID" id="111133064"/>
<organism evidence="2 3">
    <name type="scientific">Crassostrea virginica</name>
    <name type="common">Eastern oyster</name>
    <dbReference type="NCBI Taxonomy" id="6565"/>
    <lineage>
        <taxon>Eukaryota</taxon>
        <taxon>Metazoa</taxon>
        <taxon>Spiralia</taxon>
        <taxon>Lophotrochozoa</taxon>
        <taxon>Mollusca</taxon>
        <taxon>Bivalvia</taxon>
        <taxon>Autobranchia</taxon>
        <taxon>Pteriomorphia</taxon>
        <taxon>Ostreida</taxon>
        <taxon>Ostreoidea</taxon>
        <taxon>Ostreidae</taxon>
        <taxon>Crassostrea</taxon>
    </lineage>
</organism>
<evidence type="ECO:0000256" key="1">
    <source>
        <dbReference type="SAM" id="MobiDB-lite"/>
    </source>
</evidence>
<evidence type="ECO:0000313" key="2">
    <source>
        <dbReference type="Proteomes" id="UP000694844"/>
    </source>
</evidence>
<keyword evidence="2" id="KW-1185">Reference proteome</keyword>